<dbReference type="RefSeq" id="WP_066240501.1">
    <property type="nucleotide sequence ID" value="NZ_LSGP01000017.1"/>
</dbReference>
<dbReference type="InterPro" id="IPR045760">
    <property type="entry name" value="DAP_DH_C"/>
</dbReference>
<evidence type="ECO:0000256" key="1">
    <source>
        <dbReference type="ARBA" id="ARBA00022857"/>
    </source>
</evidence>
<dbReference type="InterPro" id="IPR036291">
    <property type="entry name" value="NAD(P)-bd_dom_sf"/>
</dbReference>
<dbReference type="EMBL" id="LSGP01000017">
    <property type="protein sequence ID" value="KYZ75937.1"/>
    <property type="molecule type" value="Genomic_DNA"/>
</dbReference>
<name>A0A154BPQ8_ANASB</name>
<evidence type="ECO:0000313" key="5">
    <source>
        <dbReference type="EMBL" id="KYZ75937.1"/>
    </source>
</evidence>
<organism evidence="5 6">
    <name type="scientific">Anaerosporomusa subterranea</name>
    <dbReference type="NCBI Taxonomy" id="1794912"/>
    <lineage>
        <taxon>Bacteria</taxon>
        <taxon>Bacillati</taxon>
        <taxon>Bacillota</taxon>
        <taxon>Negativicutes</taxon>
        <taxon>Acetonemataceae</taxon>
        <taxon>Anaerosporomusa</taxon>
    </lineage>
</organism>
<proteinExistence type="predicted"/>
<dbReference type="CDD" id="cd24146">
    <property type="entry name" value="nat-AmDH_N_like"/>
    <property type="match status" value="1"/>
</dbReference>
<accession>A0A154BPQ8</accession>
<dbReference type="STRING" id="1794912.AXX12_05710"/>
<dbReference type="AlphaFoldDB" id="A0A154BPQ8"/>
<dbReference type="SUPFAM" id="SSF51735">
    <property type="entry name" value="NAD(P)-binding Rossmann-fold domains"/>
    <property type="match status" value="1"/>
</dbReference>
<evidence type="ECO:0000256" key="2">
    <source>
        <dbReference type="ARBA" id="ARBA00023002"/>
    </source>
</evidence>
<gene>
    <name evidence="5" type="ORF">AXX12_05710</name>
</gene>
<keyword evidence="1" id="KW-0521">NADP</keyword>
<feature type="domain" description="2,4-diaminopentanoate dehydrogenase C-terminal" evidence="4">
    <location>
        <begin position="142"/>
        <end position="327"/>
    </location>
</feature>
<sequence>MERKIRVVQMGLGPIGNKSTIYLAERPQAFEIVGAVDLDPAKVGQDVGVLAGLAPLGVTVTADLHSVLSHGNIDVVLLTTASSLVKVESQLTAILPYGVNIVSSCEELSYPWLTQPEIAKRVDALAKQHNVSVLSTGVNPGFLMDFLPMALTGVCRHVNKITVERIQDATFRRIPFQKKIGAGLTLAEFDQKIAEGTLRHVGLTESIHLIAAKRGWKLNATEDNISPIVARHDVKTEYLDIKAGMALGVQQIGRGLVGDNEVIRMVFRAAIGEPETKDRIIIDGSPAIDSCIKGGVNGDVATCAILINSIPVTINARPGLRTMADIEPIACFA</sequence>
<dbReference type="Pfam" id="PF01113">
    <property type="entry name" value="DapB_N"/>
    <property type="match status" value="1"/>
</dbReference>
<reference evidence="5 6" key="1">
    <citation type="submission" date="2016-02" db="EMBL/GenBank/DDBJ databases">
        <title>Anaerosporomusa subterraneum gen. nov., sp. nov., a spore-forming obligate anaerobe isolated from saprolite.</title>
        <authorList>
            <person name="Choi J.K."/>
            <person name="Shah M."/>
            <person name="Yee N."/>
        </authorList>
    </citation>
    <scope>NUCLEOTIDE SEQUENCE [LARGE SCALE GENOMIC DNA]</scope>
    <source>
        <strain evidence="5 6">RU4</strain>
    </source>
</reference>
<evidence type="ECO:0000259" key="4">
    <source>
        <dbReference type="Pfam" id="PF19328"/>
    </source>
</evidence>
<evidence type="ECO:0000259" key="3">
    <source>
        <dbReference type="Pfam" id="PF01113"/>
    </source>
</evidence>
<keyword evidence="2" id="KW-0560">Oxidoreductase</keyword>
<evidence type="ECO:0000313" key="6">
    <source>
        <dbReference type="Proteomes" id="UP000076268"/>
    </source>
</evidence>
<dbReference type="InterPro" id="IPR000846">
    <property type="entry name" value="DapB_N"/>
</dbReference>
<dbReference type="Gene3D" id="3.40.50.720">
    <property type="entry name" value="NAD(P)-binding Rossmann-like Domain"/>
    <property type="match status" value="1"/>
</dbReference>
<comment type="caution">
    <text evidence="5">The sequence shown here is derived from an EMBL/GenBank/DDBJ whole genome shotgun (WGS) entry which is preliminary data.</text>
</comment>
<feature type="domain" description="Dihydrodipicolinate reductase N-terminal" evidence="3">
    <location>
        <begin position="9"/>
        <end position="102"/>
    </location>
</feature>
<dbReference type="OrthoDB" id="9767616at2"/>
<dbReference type="GO" id="GO:0009089">
    <property type="term" value="P:lysine biosynthetic process via diaminopimelate"/>
    <property type="evidence" value="ECO:0007669"/>
    <property type="project" value="InterPro"/>
</dbReference>
<dbReference type="GO" id="GO:0008839">
    <property type="term" value="F:4-hydroxy-tetrahydrodipicolinate reductase"/>
    <property type="evidence" value="ECO:0007669"/>
    <property type="project" value="InterPro"/>
</dbReference>
<dbReference type="Pfam" id="PF19328">
    <property type="entry name" value="DAP_DH_C"/>
    <property type="match status" value="1"/>
</dbReference>
<dbReference type="Proteomes" id="UP000076268">
    <property type="component" value="Unassembled WGS sequence"/>
</dbReference>
<keyword evidence="6" id="KW-1185">Reference proteome</keyword>
<protein>
    <submittedName>
        <fullName evidence="5">Uncharacterized protein</fullName>
    </submittedName>
</protein>